<reference evidence="2 3" key="1">
    <citation type="submission" date="2016-10" db="EMBL/GenBank/DDBJ databases">
        <authorList>
            <person name="de Groot N.N."/>
        </authorList>
    </citation>
    <scope>NUCLEOTIDE SEQUENCE [LARGE SCALE GENOMIC DNA]</scope>
    <source>
        <strain evidence="2 3">DSM 24015</strain>
    </source>
</reference>
<gene>
    <name evidence="2" type="ORF">SAMN05421544_12328</name>
</gene>
<name>A0A1G7FJL2_9FLAO</name>
<dbReference type="Proteomes" id="UP000198517">
    <property type="component" value="Unassembled WGS sequence"/>
</dbReference>
<proteinExistence type="predicted"/>
<sequence length="77" mass="8028">MALNKQALKQGIVALQQEMMQKTEADYNYYAERLATLIDAFVKSGMVTVQAGIPVSTAGSPTAQTGATTSTGTGTIS</sequence>
<organism evidence="2 3">
    <name type="scientific">Riemerella columbipharyngis</name>
    <dbReference type="NCBI Taxonomy" id="1071918"/>
    <lineage>
        <taxon>Bacteria</taxon>
        <taxon>Pseudomonadati</taxon>
        <taxon>Bacteroidota</taxon>
        <taxon>Flavobacteriia</taxon>
        <taxon>Flavobacteriales</taxon>
        <taxon>Weeksellaceae</taxon>
        <taxon>Riemerella</taxon>
    </lineage>
</organism>
<accession>A0A1G7FJL2</accession>
<dbReference type="AlphaFoldDB" id="A0A1G7FJL2"/>
<evidence type="ECO:0000256" key="1">
    <source>
        <dbReference type="SAM" id="MobiDB-lite"/>
    </source>
</evidence>
<dbReference type="STRING" id="1071918.SAMN05421544_12328"/>
<dbReference type="EMBL" id="FNAS01000023">
    <property type="protein sequence ID" value="SDE76083.1"/>
    <property type="molecule type" value="Genomic_DNA"/>
</dbReference>
<evidence type="ECO:0000313" key="2">
    <source>
        <dbReference type="EMBL" id="SDE76083.1"/>
    </source>
</evidence>
<evidence type="ECO:0000313" key="3">
    <source>
        <dbReference type="Proteomes" id="UP000198517"/>
    </source>
</evidence>
<protein>
    <submittedName>
        <fullName evidence="2">Uncharacterized protein</fullName>
    </submittedName>
</protein>
<dbReference type="OrthoDB" id="1151595at2"/>
<keyword evidence="3" id="KW-1185">Reference proteome</keyword>
<dbReference type="RefSeq" id="WP_092737933.1">
    <property type="nucleotide sequence ID" value="NZ_FNAS01000023.1"/>
</dbReference>
<feature type="region of interest" description="Disordered" evidence="1">
    <location>
        <begin position="57"/>
        <end position="77"/>
    </location>
</feature>